<evidence type="ECO:0000313" key="7">
    <source>
        <dbReference type="EMBL" id="MCY9595760.1"/>
    </source>
</evidence>
<keyword evidence="4 6" id="KW-1133">Transmembrane helix</keyword>
<dbReference type="Proteomes" id="UP001527202">
    <property type="component" value="Unassembled WGS sequence"/>
</dbReference>
<feature type="transmembrane region" description="Helical" evidence="6">
    <location>
        <begin position="35"/>
        <end position="53"/>
    </location>
</feature>
<dbReference type="RefSeq" id="WP_053228698.1">
    <property type="nucleotide sequence ID" value="NZ_CP026520.1"/>
</dbReference>
<evidence type="ECO:0000256" key="2">
    <source>
        <dbReference type="ARBA" id="ARBA00007375"/>
    </source>
</evidence>
<dbReference type="Proteomes" id="UP000288943">
    <property type="component" value="Chromosome"/>
</dbReference>
<accession>A0A410WT48</accession>
<comment type="similarity">
    <text evidence="2">Belongs to the TMEM86 family.</text>
</comment>
<feature type="transmembrane region" description="Helical" evidence="6">
    <location>
        <begin position="90"/>
        <end position="112"/>
    </location>
</feature>
<organism evidence="8 9">
    <name type="scientific">Paenibacillus chitinolyticus</name>
    <dbReference type="NCBI Taxonomy" id="79263"/>
    <lineage>
        <taxon>Bacteria</taxon>
        <taxon>Bacillati</taxon>
        <taxon>Bacillota</taxon>
        <taxon>Bacilli</taxon>
        <taxon>Bacillales</taxon>
        <taxon>Paenibacillaceae</taxon>
        <taxon>Paenibacillus</taxon>
    </lineage>
</organism>
<protein>
    <submittedName>
        <fullName evidence="7">Lysoplasmalogenase</fullName>
    </submittedName>
</protein>
<evidence type="ECO:0000256" key="4">
    <source>
        <dbReference type="ARBA" id="ARBA00022989"/>
    </source>
</evidence>
<dbReference type="GO" id="GO:0016020">
    <property type="term" value="C:membrane"/>
    <property type="evidence" value="ECO:0007669"/>
    <property type="project" value="UniProtKB-SubCell"/>
</dbReference>
<keyword evidence="3 6" id="KW-0812">Transmembrane</keyword>
<name>A0A410WT48_9BACL</name>
<evidence type="ECO:0000313" key="8">
    <source>
        <dbReference type="EMBL" id="QAV17514.1"/>
    </source>
</evidence>
<dbReference type="PANTHER" id="PTHR31885">
    <property type="entry name" value="GH04784P"/>
    <property type="match status" value="1"/>
</dbReference>
<dbReference type="EMBL" id="JAMDMJ010000008">
    <property type="protein sequence ID" value="MCY9595760.1"/>
    <property type="molecule type" value="Genomic_DNA"/>
</dbReference>
<dbReference type="Pfam" id="PF07947">
    <property type="entry name" value="YhhN"/>
    <property type="match status" value="1"/>
</dbReference>
<evidence type="ECO:0000256" key="3">
    <source>
        <dbReference type="ARBA" id="ARBA00022692"/>
    </source>
</evidence>
<feature type="transmembrane region" description="Helical" evidence="6">
    <location>
        <begin position="153"/>
        <end position="174"/>
    </location>
</feature>
<reference evidence="7 10" key="2">
    <citation type="submission" date="2022-05" db="EMBL/GenBank/DDBJ databases">
        <title>Genome Sequencing of Bee-Associated Microbes.</title>
        <authorList>
            <person name="Dunlap C."/>
        </authorList>
    </citation>
    <scope>NUCLEOTIDE SEQUENCE [LARGE SCALE GENOMIC DNA]</scope>
    <source>
        <strain evidence="7 10">NRRL B-23120</strain>
    </source>
</reference>
<gene>
    <name evidence="7" type="ORF">M5X16_08240</name>
    <name evidence="8" type="ORF">PC41400_07485</name>
</gene>
<dbReference type="OrthoDB" id="153043at2"/>
<reference evidence="8 9" key="1">
    <citation type="submission" date="2018-01" db="EMBL/GenBank/DDBJ databases">
        <title>The whole genome sequencing and assembly of Paenibacillus chitinolyticus KCCM 41400 strain.</title>
        <authorList>
            <person name="Kim J.-Y."/>
            <person name="Park M.-K."/>
            <person name="Lee Y.-J."/>
            <person name="Yi H."/>
            <person name="Bahn Y.-S."/>
            <person name="Kim J.F."/>
            <person name="Lee D.-W."/>
        </authorList>
    </citation>
    <scope>NUCLEOTIDE SEQUENCE [LARGE SCALE GENOMIC DNA]</scope>
    <source>
        <strain evidence="8 9">KCCM 41400</strain>
    </source>
</reference>
<keyword evidence="5 6" id="KW-0472">Membrane</keyword>
<sequence>MMGWLWAVQVILFAAGTGLGMSDARRKSTEVRLPLWVRMLISLTLTAAAFALWRDDPASSSKEWIFWGMAWSFIGDLSMAGIIPWRHPMIGGMLTFAVAHVFYIAAFAAALHHEGLDLMNAGLAVVAVFYGLVLIAAWLLLIRNPDAPRLFNIGSLVYGLWIGAMASAAAAMAWSLGGALWLTAVGGLLFVVSDTIIGAAAIGGRLLRHQGYWVWLTYVAAQMCIVYAFTL</sequence>
<feature type="transmembrane region" description="Helical" evidence="6">
    <location>
        <begin position="212"/>
        <end position="230"/>
    </location>
</feature>
<evidence type="ECO:0000256" key="5">
    <source>
        <dbReference type="ARBA" id="ARBA00023136"/>
    </source>
</evidence>
<feature type="transmembrane region" description="Helical" evidence="6">
    <location>
        <begin position="180"/>
        <end position="200"/>
    </location>
</feature>
<feature type="transmembrane region" description="Helical" evidence="6">
    <location>
        <begin position="118"/>
        <end position="141"/>
    </location>
</feature>
<evidence type="ECO:0000256" key="1">
    <source>
        <dbReference type="ARBA" id="ARBA00004141"/>
    </source>
</evidence>
<dbReference type="InterPro" id="IPR012506">
    <property type="entry name" value="TMEM86B-like"/>
</dbReference>
<dbReference type="PANTHER" id="PTHR31885:SF6">
    <property type="entry name" value="GH04784P"/>
    <property type="match status" value="1"/>
</dbReference>
<evidence type="ECO:0000313" key="10">
    <source>
        <dbReference type="Proteomes" id="UP001527202"/>
    </source>
</evidence>
<dbReference type="EMBL" id="CP026520">
    <property type="protein sequence ID" value="QAV17514.1"/>
    <property type="molecule type" value="Genomic_DNA"/>
</dbReference>
<keyword evidence="10" id="KW-1185">Reference proteome</keyword>
<proteinExistence type="inferred from homology"/>
<evidence type="ECO:0000313" key="9">
    <source>
        <dbReference type="Proteomes" id="UP000288943"/>
    </source>
</evidence>
<feature type="transmembrane region" description="Helical" evidence="6">
    <location>
        <begin position="6"/>
        <end position="23"/>
    </location>
</feature>
<comment type="subcellular location">
    <subcellularLocation>
        <location evidence="1">Membrane</location>
        <topology evidence="1">Multi-pass membrane protein</topology>
    </subcellularLocation>
</comment>
<feature type="transmembrane region" description="Helical" evidence="6">
    <location>
        <begin position="65"/>
        <end position="83"/>
    </location>
</feature>
<dbReference type="AlphaFoldDB" id="A0A410WT48"/>
<evidence type="ECO:0000256" key="6">
    <source>
        <dbReference type="SAM" id="Phobius"/>
    </source>
</evidence>
<dbReference type="KEGG" id="pchi:PC41400_07485"/>
<dbReference type="GeneID" id="95374657"/>
<dbReference type="GO" id="GO:0016787">
    <property type="term" value="F:hydrolase activity"/>
    <property type="evidence" value="ECO:0007669"/>
    <property type="project" value="TreeGrafter"/>
</dbReference>